<dbReference type="Gene3D" id="3.90.180.10">
    <property type="entry name" value="Medium-chain alcohol dehydrogenases, catalytic domain"/>
    <property type="match status" value="1"/>
</dbReference>
<keyword evidence="5" id="KW-0560">Oxidoreductase</keyword>
<evidence type="ECO:0000256" key="2">
    <source>
        <dbReference type="ARBA" id="ARBA00008072"/>
    </source>
</evidence>
<comment type="similarity">
    <text evidence="2">Belongs to the zinc-containing alcohol dehydrogenase family.</text>
</comment>
<dbReference type="EMBL" id="KV722390">
    <property type="protein sequence ID" value="OCH91176.1"/>
    <property type="molecule type" value="Genomic_DNA"/>
</dbReference>
<dbReference type="InterPro" id="IPR013149">
    <property type="entry name" value="ADH-like_C"/>
</dbReference>
<keyword evidence="9" id="KW-1185">Reference proteome</keyword>
<keyword evidence="3" id="KW-0479">Metal-binding</keyword>
<evidence type="ECO:0000313" key="8">
    <source>
        <dbReference type="EMBL" id="OCH91176.1"/>
    </source>
</evidence>
<gene>
    <name evidence="8" type="ORF">OBBRIDRAFT_546988</name>
</gene>
<feature type="chain" id="PRO_5034095306" description="Alcohol dehydrogenase-like C-terminal domain-containing protein" evidence="6">
    <location>
        <begin position="25"/>
        <end position="176"/>
    </location>
</feature>
<dbReference type="GO" id="GO:0046872">
    <property type="term" value="F:metal ion binding"/>
    <property type="evidence" value="ECO:0007669"/>
    <property type="project" value="UniProtKB-KW"/>
</dbReference>
<protein>
    <recommendedName>
        <fullName evidence="7">Alcohol dehydrogenase-like C-terminal domain-containing protein</fullName>
    </recommendedName>
</protein>
<evidence type="ECO:0000256" key="5">
    <source>
        <dbReference type="ARBA" id="ARBA00023002"/>
    </source>
</evidence>
<keyword evidence="6" id="KW-0732">Signal</keyword>
<evidence type="ECO:0000256" key="4">
    <source>
        <dbReference type="ARBA" id="ARBA00022833"/>
    </source>
</evidence>
<dbReference type="Pfam" id="PF00107">
    <property type="entry name" value="ADH_zinc_N"/>
    <property type="match status" value="1"/>
</dbReference>
<name>A0A8E2AV63_9APHY</name>
<evidence type="ECO:0000313" key="9">
    <source>
        <dbReference type="Proteomes" id="UP000250043"/>
    </source>
</evidence>
<dbReference type="PANTHER" id="PTHR43350:SF19">
    <property type="entry name" value="D-GULOSIDE 3-DEHYDROGENASE"/>
    <property type="match status" value="1"/>
</dbReference>
<dbReference type="OrthoDB" id="3941538at2759"/>
<comment type="cofactor">
    <cofactor evidence="1">
        <name>Zn(2+)</name>
        <dbReference type="ChEBI" id="CHEBI:29105"/>
    </cofactor>
</comment>
<evidence type="ECO:0000259" key="7">
    <source>
        <dbReference type="Pfam" id="PF00107"/>
    </source>
</evidence>
<keyword evidence="4" id="KW-0862">Zinc</keyword>
<proteinExistence type="inferred from homology"/>
<dbReference type="Proteomes" id="UP000250043">
    <property type="component" value="Unassembled WGS sequence"/>
</dbReference>
<feature type="signal peptide" evidence="6">
    <location>
        <begin position="1"/>
        <end position="24"/>
    </location>
</feature>
<reference evidence="8 9" key="1">
    <citation type="submission" date="2016-07" db="EMBL/GenBank/DDBJ databases">
        <title>Draft genome of the white-rot fungus Obba rivulosa 3A-2.</title>
        <authorList>
            <consortium name="DOE Joint Genome Institute"/>
            <person name="Miettinen O."/>
            <person name="Riley R."/>
            <person name="Acob R."/>
            <person name="Barry K."/>
            <person name="Cullen D."/>
            <person name="De Vries R."/>
            <person name="Hainaut M."/>
            <person name="Hatakka A."/>
            <person name="Henrissat B."/>
            <person name="Hilden K."/>
            <person name="Kuo R."/>
            <person name="Labutti K."/>
            <person name="Lipzen A."/>
            <person name="Makela M.R."/>
            <person name="Sandor L."/>
            <person name="Spatafora J.W."/>
            <person name="Grigoriev I.V."/>
            <person name="Hibbett D.S."/>
        </authorList>
    </citation>
    <scope>NUCLEOTIDE SEQUENCE [LARGE SCALE GENOMIC DNA]</scope>
    <source>
        <strain evidence="8 9">3A-2</strain>
    </source>
</reference>
<dbReference type="InterPro" id="IPR036291">
    <property type="entry name" value="NAD(P)-bd_dom_sf"/>
</dbReference>
<evidence type="ECO:0000256" key="1">
    <source>
        <dbReference type="ARBA" id="ARBA00001947"/>
    </source>
</evidence>
<dbReference type="AlphaFoldDB" id="A0A8E2AV63"/>
<evidence type="ECO:0000256" key="6">
    <source>
        <dbReference type="SAM" id="SignalP"/>
    </source>
</evidence>
<dbReference type="GO" id="GO:0016491">
    <property type="term" value="F:oxidoreductase activity"/>
    <property type="evidence" value="ECO:0007669"/>
    <property type="project" value="UniProtKB-KW"/>
</dbReference>
<accession>A0A8E2AV63</accession>
<sequence length="176" mass="19193">MIMCSYLEAGLWIGLLLVKKLARGASWIGVSEPSSNRRQVALKLSATATFDPLSTDVATETNKATNDRGADIVFDCAGVQGGLDTAIAAVRTRGKIINIATWENTSTFNVNKLMAKEAVYTAVIGYDNVFPQIMEALREGHYDGTEALITKKIPLEDVVEKDIRALVQEKDTQSKQ</sequence>
<dbReference type="SUPFAM" id="SSF51735">
    <property type="entry name" value="NAD(P)-binding Rossmann-fold domains"/>
    <property type="match status" value="1"/>
</dbReference>
<dbReference type="PANTHER" id="PTHR43350">
    <property type="entry name" value="NAD-DEPENDENT ALCOHOL DEHYDROGENASE"/>
    <property type="match status" value="1"/>
</dbReference>
<evidence type="ECO:0000256" key="3">
    <source>
        <dbReference type="ARBA" id="ARBA00022723"/>
    </source>
</evidence>
<organism evidence="8 9">
    <name type="scientific">Obba rivulosa</name>
    <dbReference type="NCBI Taxonomy" id="1052685"/>
    <lineage>
        <taxon>Eukaryota</taxon>
        <taxon>Fungi</taxon>
        <taxon>Dikarya</taxon>
        <taxon>Basidiomycota</taxon>
        <taxon>Agaricomycotina</taxon>
        <taxon>Agaricomycetes</taxon>
        <taxon>Polyporales</taxon>
        <taxon>Gelatoporiaceae</taxon>
        <taxon>Obba</taxon>
    </lineage>
</organism>
<feature type="domain" description="Alcohol dehydrogenase-like C-terminal" evidence="7">
    <location>
        <begin position="22"/>
        <end position="137"/>
    </location>
</feature>
<dbReference type="Gene3D" id="3.40.50.720">
    <property type="entry name" value="NAD(P)-binding Rossmann-like Domain"/>
    <property type="match status" value="1"/>
</dbReference>